<protein>
    <submittedName>
        <fullName evidence="3">Uncharacterized protein</fullName>
    </submittedName>
</protein>
<name>A0A2T4CD93_TRILO</name>
<evidence type="ECO:0000256" key="2">
    <source>
        <dbReference type="SAM" id="Phobius"/>
    </source>
</evidence>
<proteinExistence type="predicted"/>
<reference evidence="3 4" key="1">
    <citation type="submission" date="2016-07" db="EMBL/GenBank/DDBJ databases">
        <title>Multiple horizontal gene transfer events from other fungi enriched the ability of initially mycotrophic Trichoderma (Ascomycota) to feed on dead plant biomass.</title>
        <authorList>
            <consortium name="DOE Joint Genome Institute"/>
            <person name="Aerts A."/>
            <person name="Atanasova L."/>
            <person name="Chenthamara K."/>
            <person name="Zhang J."/>
            <person name="Grujic M."/>
            <person name="Henrissat B."/>
            <person name="Kuo A."/>
            <person name="Salamov A."/>
            <person name="Lipzen A."/>
            <person name="Labutti K."/>
            <person name="Barry K."/>
            <person name="Miao Y."/>
            <person name="Rahimi M.J."/>
            <person name="Shen Q."/>
            <person name="Grigoriev I.V."/>
            <person name="Kubicek C.P."/>
            <person name="Druzhinina I.S."/>
        </authorList>
    </citation>
    <scope>NUCLEOTIDE SEQUENCE [LARGE SCALE GENOMIC DNA]</scope>
    <source>
        <strain evidence="3 4">ATCC 18648</strain>
    </source>
</reference>
<dbReference type="Proteomes" id="UP000240760">
    <property type="component" value="Unassembled WGS sequence"/>
</dbReference>
<keyword evidence="2" id="KW-0812">Transmembrane</keyword>
<accession>A0A2T4CD93</accession>
<feature type="transmembrane region" description="Helical" evidence="2">
    <location>
        <begin position="57"/>
        <end position="76"/>
    </location>
</feature>
<evidence type="ECO:0000256" key="1">
    <source>
        <dbReference type="SAM" id="MobiDB-lite"/>
    </source>
</evidence>
<keyword evidence="2" id="KW-0472">Membrane</keyword>
<feature type="region of interest" description="Disordered" evidence="1">
    <location>
        <begin position="1"/>
        <end position="30"/>
    </location>
</feature>
<feature type="transmembrane region" description="Helical" evidence="2">
    <location>
        <begin position="34"/>
        <end position="51"/>
    </location>
</feature>
<dbReference type="EMBL" id="KZ679128">
    <property type="protein sequence ID" value="PTB79520.1"/>
    <property type="molecule type" value="Genomic_DNA"/>
</dbReference>
<evidence type="ECO:0000313" key="4">
    <source>
        <dbReference type="Proteomes" id="UP000240760"/>
    </source>
</evidence>
<sequence length="112" mass="12591">MRGSELPVASLGLRPGTYSVPDGRDEKQKNPPRLNQVWIVWVLLLIVIVTMEMDGPLFFISLVAPVATNVWAFLMLSGCYSTRKEKEANMASIEVQDKTDRCHQLQSDSKEP</sequence>
<keyword evidence="2" id="KW-1133">Transmembrane helix</keyword>
<dbReference type="AlphaFoldDB" id="A0A2T4CD93"/>
<keyword evidence="4" id="KW-1185">Reference proteome</keyword>
<evidence type="ECO:0000313" key="3">
    <source>
        <dbReference type="EMBL" id="PTB79520.1"/>
    </source>
</evidence>
<gene>
    <name evidence="3" type="ORF">M440DRAFT_1171615</name>
</gene>
<organism evidence="3 4">
    <name type="scientific">Trichoderma longibrachiatum ATCC 18648</name>
    <dbReference type="NCBI Taxonomy" id="983965"/>
    <lineage>
        <taxon>Eukaryota</taxon>
        <taxon>Fungi</taxon>
        <taxon>Dikarya</taxon>
        <taxon>Ascomycota</taxon>
        <taxon>Pezizomycotina</taxon>
        <taxon>Sordariomycetes</taxon>
        <taxon>Hypocreomycetidae</taxon>
        <taxon>Hypocreales</taxon>
        <taxon>Hypocreaceae</taxon>
        <taxon>Trichoderma</taxon>
    </lineage>
</organism>